<dbReference type="Gene3D" id="3.30.420.10">
    <property type="entry name" value="Ribonuclease H-like superfamily/Ribonuclease H"/>
    <property type="match status" value="1"/>
</dbReference>
<feature type="non-terminal residue" evidence="1">
    <location>
        <position position="1"/>
    </location>
</feature>
<gene>
    <name evidence="1" type="ORF">WH47_02337</name>
</gene>
<organism evidence="1 2">
    <name type="scientific">Habropoda laboriosa</name>
    <dbReference type="NCBI Taxonomy" id="597456"/>
    <lineage>
        <taxon>Eukaryota</taxon>
        <taxon>Metazoa</taxon>
        <taxon>Ecdysozoa</taxon>
        <taxon>Arthropoda</taxon>
        <taxon>Hexapoda</taxon>
        <taxon>Insecta</taxon>
        <taxon>Pterygota</taxon>
        <taxon>Neoptera</taxon>
        <taxon>Endopterygota</taxon>
        <taxon>Hymenoptera</taxon>
        <taxon>Apocrita</taxon>
        <taxon>Aculeata</taxon>
        <taxon>Apoidea</taxon>
        <taxon>Anthophila</taxon>
        <taxon>Apidae</taxon>
        <taxon>Habropoda</taxon>
    </lineage>
</organism>
<reference evidence="1 2" key="1">
    <citation type="submission" date="2015-07" db="EMBL/GenBank/DDBJ databases">
        <title>The genome of Habropoda laboriosa.</title>
        <authorList>
            <person name="Pan H."/>
            <person name="Kapheim K."/>
        </authorList>
    </citation>
    <scope>NUCLEOTIDE SEQUENCE [LARGE SCALE GENOMIC DNA]</scope>
    <source>
        <strain evidence="1">0110345459</strain>
    </source>
</reference>
<protein>
    <recommendedName>
        <fullName evidence="3">Histone-lysine N-methyltransferase SETMAR</fullName>
    </recommendedName>
</protein>
<sequence length="60" mass="7165">NYHLFRALQHFLVAKKFDNIDSTRNNVEKYFNKKKTKTFCSDGIMDSPKRWKEVVKREGG</sequence>
<evidence type="ECO:0000313" key="1">
    <source>
        <dbReference type="EMBL" id="KOC64016.1"/>
    </source>
</evidence>
<proteinExistence type="predicted"/>
<dbReference type="InterPro" id="IPR036397">
    <property type="entry name" value="RNaseH_sf"/>
</dbReference>
<dbReference type="EMBL" id="KQ414680">
    <property type="protein sequence ID" value="KOC64016.1"/>
    <property type="molecule type" value="Genomic_DNA"/>
</dbReference>
<name>A0A0L7QZN6_9HYME</name>
<keyword evidence="2" id="KW-1185">Reference proteome</keyword>
<dbReference type="GO" id="GO:0003676">
    <property type="term" value="F:nucleic acid binding"/>
    <property type="evidence" value="ECO:0007669"/>
    <property type="project" value="InterPro"/>
</dbReference>
<evidence type="ECO:0000313" key="2">
    <source>
        <dbReference type="Proteomes" id="UP000053825"/>
    </source>
</evidence>
<dbReference type="AlphaFoldDB" id="A0A0L7QZN6"/>
<dbReference type="Proteomes" id="UP000053825">
    <property type="component" value="Unassembled WGS sequence"/>
</dbReference>
<accession>A0A0L7QZN6</accession>
<evidence type="ECO:0008006" key="3">
    <source>
        <dbReference type="Google" id="ProtNLM"/>
    </source>
</evidence>